<evidence type="ECO:0000313" key="6">
    <source>
        <dbReference type="EMBL" id="PNG03760.1"/>
    </source>
</evidence>
<dbReference type="OrthoDB" id="9808480at2"/>
<evidence type="ECO:0000256" key="1">
    <source>
        <dbReference type="ARBA" id="ARBA00022491"/>
    </source>
</evidence>
<evidence type="ECO:0000256" key="3">
    <source>
        <dbReference type="ARBA" id="ARBA00023125"/>
    </source>
</evidence>
<comment type="caution">
    <text evidence="6">The sequence shown here is derived from an EMBL/GenBank/DDBJ whole genome shotgun (WGS) entry which is preliminary data.</text>
</comment>
<name>A0A2N8SMQ1_STUST</name>
<dbReference type="PROSITE" id="PS00552">
    <property type="entry name" value="HTH_MERR_1"/>
    <property type="match status" value="1"/>
</dbReference>
<evidence type="ECO:0000259" key="5">
    <source>
        <dbReference type="PROSITE" id="PS50937"/>
    </source>
</evidence>
<dbReference type="SUPFAM" id="SSF46955">
    <property type="entry name" value="Putative DNA-binding domain"/>
    <property type="match status" value="1"/>
</dbReference>
<reference evidence="6 7" key="1">
    <citation type="submission" date="2018-01" db="EMBL/GenBank/DDBJ databases">
        <title>Denitrification phenotypes of diverse strains of Pseudomonas stutzeri.</title>
        <authorList>
            <person name="Milligan D.A."/>
            <person name="Bergaust L."/>
            <person name="Bakken L.R."/>
            <person name="Frostegard A."/>
        </authorList>
    </citation>
    <scope>NUCLEOTIDE SEQUENCE [LARGE SCALE GENOMIC DNA]</scope>
    <source>
        <strain evidence="6 7">28a3</strain>
    </source>
</reference>
<dbReference type="PRINTS" id="PR00040">
    <property type="entry name" value="HTHMERR"/>
</dbReference>
<dbReference type="SMART" id="SM00422">
    <property type="entry name" value="HTH_MERR"/>
    <property type="match status" value="1"/>
</dbReference>
<dbReference type="RefSeq" id="WP_021209608.1">
    <property type="nucleotide sequence ID" value="NZ_JAMOIG010000019.1"/>
</dbReference>
<dbReference type="GO" id="GO:0003700">
    <property type="term" value="F:DNA-binding transcription factor activity"/>
    <property type="evidence" value="ECO:0007669"/>
    <property type="project" value="InterPro"/>
</dbReference>
<dbReference type="PROSITE" id="PS50937">
    <property type="entry name" value="HTH_MERR_2"/>
    <property type="match status" value="1"/>
</dbReference>
<gene>
    <name evidence="6" type="ORF">CXL00_19080</name>
</gene>
<keyword evidence="3 6" id="KW-0238">DNA-binding</keyword>
<proteinExistence type="predicted"/>
<dbReference type="InterPro" id="IPR009061">
    <property type="entry name" value="DNA-bd_dom_put_sf"/>
</dbReference>
<dbReference type="EMBL" id="POUW01000008">
    <property type="protein sequence ID" value="PNG03760.1"/>
    <property type="molecule type" value="Genomic_DNA"/>
</dbReference>
<evidence type="ECO:0000256" key="4">
    <source>
        <dbReference type="ARBA" id="ARBA00023163"/>
    </source>
</evidence>
<keyword evidence="2" id="KW-0805">Transcription regulation</keyword>
<keyword evidence="1" id="KW-0678">Repressor</keyword>
<accession>A0A2N8SMQ1</accession>
<dbReference type="PANTHER" id="PTHR30204:SF69">
    <property type="entry name" value="MERR-FAMILY TRANSCRIPTIONAL REGULATOR"/>
    <property type="match status" value="1"/>
</dbReference>
<dbReference type="AlphaFoldDB" id="A0A2N8SMQ1"/>
<dbReference type="InterPro" id="IPR000551">
    <property type="entry name" value="MerR-type_HTH_dom"/>
</dbReference>
<evidence type="ECO:0000256" key="2">
    <source>
        <dbReference type="ARBA" id="ARBA00023015"/>
    </source>
</evidence>
<dbReference type="InterPro" id="IPR047057">
    <property type="entry name" value="MerR_fam"/>
</dbReference>
<protein>
    <submittedName>
        <fullName evidence="6">MerR family DNA-binding transcriptional regulator</fullName>
    </submittedName>
</protein>
<evidence type="ECO:0000313" key="7">
    <source>
        <dbReference type="Proteomes" id="UP000235897"/>
    </source>
</evidence>
<feature type="domain" description="HTH merR-type" evidence="5">
    <location>
        <begin position="1"/>
        <end position="68"/>
    </location>
</feature>
<dbReference type="Gene3D" id="1.10.1660.10">
    <property type="match status" value="1"/>
</dbReference>
<dbReference type="Pfam" id="PF13411">
    <property type="entry name" value="MerR_1"/>
    <property type="match status" value="1"/>
</dbReference>
<keyword evidence="4" id="KW-0804">Transcription</keyword>
<dbReference type="GO" id="GO:0003677">
    <property type="term" value="F:DNA binding"/>
    <property type="evidence" value="ECO:0007669"/>
    <property type="project" value="UniProtKB-KW"/>
</dbReference>
<organism evidence="6 7">
    <name type="scientific">Stutzerimonas stutzeri</name>
    <name type="common">Pseudomonas stutzeri</name>
    <dbReference type="NCBI Taxonomy" id="316"/>
    <lineage>
        <taxon>Bacteria</taxon>
        <taxon>Pseudomonadati</taxon>
        <taxon>Pseudomonadota</taxon>
        <taxon>Gammaproteobacteria</taxon>
        <taxon>Pseudomonadales</taxon>
        <taxon>Pseudomonadaceae</taxon>
        <taxon>Stutzerimonas</taxon>
    </lineage>
</organism>
<dbReference type="Proteomes" id="UP000235897">
    <property type="component" value="Unassembled WGS sequence"/>
</dbReference>
<sequence length="122" mass="13605">MRIGELAAESGLSRDTLRFYEARGLIRAVRSGNGYRHYPAETMQTLFYIRTAQRLGFSLAEIGENLDRVADAPDPDQMVEALLLEKLATIDERVSELQALRQMIGERIGLPCPLRGKADTPA</sequence>
<dbReference type="PANTHER" id="PTHR30204">
    <property type="entry name" value="REDOX-CYCLING DRUG-SENSING TRANSCRIPTIONAL ACTIVATOR SOXR"/>
    <property type="match status" value="1"/>
</dbReference>